<dbReference type="Gene3D" id="3.40.50.300">
    <property type="entry name" value="P-loop containing nucleotide triphosphate hydrolases"/>
    <property type="match status" value="1"/>
</dbReference>
<organism evidence="2 3">
    <name type="scientific">Chelonoidis abingdonii</name>
    <name type="common">Abingdon island giant tortoise</name>
    <name type="synonym">Testudo abingdonii</name>
    <dbReference type="NCBI Taxonomy" id="106734"/>
    <lineage>
        <taxon>Eukaryota</taxon>
        <taxon>Metazoa</taxon>
        <taxon>Chordata</taxon>
        <taxon>Craniata</taxon>
        <taxon>Vertebrata</taxon>
        <taxon>Euteleostomi</taxon>
        <taxon>Archelosauria</taxon>
        <taxon>Testudinata</taxon>
        <taxon>Testudines</taxon>
        <taxon>Cryptodira</taxon>
        <taxon>Durocryptodira</taxon>
        <taxon>Testudinoidea</taxon>
        <taxon>Testudinidae</taxon>
        <taxon>Chelonoidis</taxon>
    </lineage>
</organism>
<keyword evidence="1" id="KW-1133">Transmembrane helix</keyword>
<keyword evidence="1" id="KW-0472">Membrane</keyword>
<dbReference type="GO" id="GO:0006790">
    <property type="term" value="P:sulfur compound metabolic process"/>
    <property type="evidence" value="ECO:0007669"/>
    <property type="project" value="TreeGrafter"/>
</dbReference>
<keyword evidence="3" id="KW-1185">Reference proteome</keyword>
<dbReference type="InterPro" id="IPR051135">
    <property type="entry name" value="Gal/GlcNAc/GalNAc_ST"/>
</dbReference>
<dbReference type="AlphaFoldDB" id="A0A8C0FX00"/>
<proteinExistence type="predicted"/>
<evidence type="ECO:0000256" key="1">
    <source>
        <dbReference type="SAM" id="Phobius"/>
    </source>
</evidence>
<reference evidence="2" key="2">
    <citation type="submission" date="2025-09" db="UniProtKB">
        <authorList>
            <consortium name="Ensembl"/>
        </authorList>
    </citation>
    <scope>IDENTIFICATION</scope>
</reference>
<feature type="transmembrane region" description="Helical" evidence="1">
    <location>
        <begin position="6"/>
        <end position="22"/>
    </location>
</feature>
<dbReference type="GeneTree" id="ENSGT00940000162986"/>
<dbReference type="GO" id="GO:0006044">
    <property type="term" value="P:N-acetylglucosamine metabolic process"/>
    <property type="evidence" value="ECO:0007669"/>
    <property type="project" value="TreeGrafter"/>
</dbReference>
<evidence type="ECO:0000313" key="2">
    <source>
        <dbReference type="Ensembl" id="ENSCABP00000000527.1"/>
    </source>
</evidence>
<dbReference type="Proteomes" id="UP000694404">
    <property type="component" value="Unplaced"/>
</dbReference>
<accession>A0A8C0FX00</accession>
<dbReference type="PANTHER" id="PTHR10704:SF4">
    <property type="entry name" value="CARBOHYDRATE SULFOTRANSFERASE 6"/>
    <property type="match status" value="1"/>
</dbReference>
<dbReference type="Ensembl" id="ENSCABT00000000581.1">
    <property type="protein sequence ID" value="ENSCABP00000000527.1"/>
    <property type="gene ID" value="ENSCABG00000000460.1"/>
</dbReference>
<feature type="transmembrane region" description="Helical" evidence="1">
    <location>
        <begin position="34"/>
        <end position="58"/>
    </location>
</feature>
<evidence type="ECO:0008006" key="4">
    <source>
        <dbReference type="Google" id="ProtNLM"/>
    </source>
</evidence>
<dbReference type="PANTHER" id="PTHR10704">
    <property type="entry name" value="CARBOHYDRATE SULFOTRANSFERASE"/>
    <property type="match status" value="1"/>
</dbReference>
<feature type="transmembrane region" description="Helical" evidence="1">
    <location>
        <begin position="64"/>
        <end position="84"/>
    </location>
</feature>
<protein>
    <recommendedName>
        <fullName evidence="4">Sulfotransferase</fullName>
    </recommendedName>
</protein>
<dbReference type="GO" id="GO:0001517">
    <property type="term" value="F:N-acetylglucosamine 6-O-sulfotransferase activity"/>
    <property type="evidence" value="ECO:0007669"/>
    <property type="project" value="TreeGrafter"/>
</dbReference>
<dbReference type="InterPro" id="IPR027417">
    <property type="entry name" value="P-loop_NTPase"/>
</dbReference>
<evidence type="ECO:0000313" key="3">
    <source>
        <dbReference type="Proteomes" id="UP000694404"/>
    </source>
</evidence>
<sequence length="438" mass="50064">MEEKHFLNNSVLYELLLIILPFPSSNEPMPLWGFFFPPYIYIFKCFLIVLNSACVLWFPYRFPTILKCGFIFITINVPFLLFVIKIKKAPYSIPTLSHGPKPCSGAGSELSPPVRKGPISHSLVPLWRLGSTFAGQLFSQHPDVFYLMEPAKHVWHHLPGGSPELLQGPARDLIHALFRCEMAVLQDFVHQPHRVSQIFMLHMSRALCSPPTCEAFRGGDIVRQVKCEAHCNASPFGKAAETCVTYSHMALKVVSFFQLEVLYPLLTNAALDLCIIHLLQDPRAVYATRRLISLYPDDLLISWAHNAMPNARLVMHKVCHSQAGMYLATFRHPPPALHGRYLLTCYEDLVRDPLGQVAEWYCYTSLASSPQLKAWVHNITHWSSKVLLAWRHQLSFHQVQEVQEICKPAMEVFGYRPVRSEEEQRDLAKDLVLPRERL</sequence>
<reference evidence="2" key="1">
    <citation type="submission" date="2025-08" db="UniProtKB">
        <authorList>
            <consortium name="Ensembl"/>
        </authorList>
    </citation>
    <scope>IDENTIFICATION</scope>
</reference>
<name>A0A8C0FX00_CHEAB</name>
<dbReference type="GO" id="GO:0018146">
    <property type="term" value="P:keratan sulfate proteoglycan biosynthetic process"/>
    <property type="evidence" value="ECO:0007669"/>
    <property type="project" value="TreeGrafter"/>
</dbReference>
<keyword evidence="1" id="KW-0812">Transmembrane</keyword>
<dbReference type="SUPFAM" id="SSF52540">
    <property type="entry name" value="P-loop containing nucleoside triphosphate hydrolases"/>
    <property type="match status" value="1"/>
</dbReference>